<evidence type="ECO:0000259" key="15">
    <source>
        <dbReference type="PROSITE" id="PS51285"/>
    </source>
</evidence>
<dbReference type="GeneID" id="5129190"/>
<dbReference type="GO" id="GO:0034605">
    <property type="term" value="P:cellular response to heat"/>
    <property type="evidence" value="ECO:0007669"/>
    <property type="project" value="EnsemblFungi"/>
</dbReference>
<dbReference type="InterPro" id="IPR000014">
    <property type="entry name" value="PAS"/>
</dbReference>
<dbReference type="CDD" id="cd05611">
    <property type="entry name" value="STKc_Rim15_like"/>
    <property type="match status" value="1"/>
</dbReference>
<keyword evidence="5" id="KW-0547">Nucleotide-binding</keyword>
<feature type="compositionally biased region" description="Polar residues" evidence="11">
    <location>
        <begin position="1435"/>
        <end position="1446"/>
    </location>
</feature>
<organism evidence="16 17">
    <name type="scientific">Meyerozyma guilliermondii (strain ATCC 6260 / CBS 566 / DSM 6381 / JCM 1539 / NBRC 10279 / NRRL Y-324)</name>
    <name type="common">Yeast</name>
    <name type="synonym">Candida guilliermondii</name>
    <dbReference type="NCBI Taxonomy" id="294746"/>
    <lineage>
        <taxon>Eukaryota</taxon>
        <taxon>Fungi</taxon>
        <taxon>Dikarya</taxon>
        <taxon>Ascomycota</taxon>
        <taxon>Saccharomycotina</taxon>
        <taxon>Pichiomycetes</taxon>
        <taxon>Debaryomycetaceae</taxon>
        <taxon>Meyerozyma</taxon>
    </lineage>
</organism>
<dbReference type="GO" id="GO:1901992">
    <property type="term" value="P:positive regulation of mitotic cell cycle phase transition"/>
    <property type="evidence" value="ECO:0007669"/>
    <property type="project" value="EnsemblFungi"/>
</dbReference>
<feature type="region of interest" description="Disordered" evidence="11">
    <location>
        <begin position="933"/>
        <end position="1027"/>
    </location>
</feature>
<dbReference type="InterPro" id="IPR050236">
    <property type="entry name" value="Ser_Thr_kinase_AGC"/>
</dbReference>
<dbReference type="EMBL" id="CH408155">
    <property type="protein sequence ID" value="EDK36300.2"/>
    <property type="molecule type" value="Genomic_DNA"/>
</dbReference>
<feature type="compositionally biased region" description="Low complexity" evidence="11">
    <location>
        <begin position="1224"/>
        <end position="1233"/>
    </location>
</feature>
<dbReference type="InterPro" id="IPR035965">
    <property type="entry name" value="PAS-like_dom_sf"/>
</dbReference>
<evidence type="ECO:0000256" key="10">
    <source>
        <dbReference type="PROSITE-ProRule" id="PRU00169"/>
    </source>
</evidence>
<evidence type="ECO:0000256" key="8">
    <source>
        <dbReference type="ARBA" id="ARBA00047899"/>
    </source>
</evidence>
<feature type="domain" description="Protein kinase" evidence="12">
    <location>
        <begin position="749"/>
        <end position="1168"/>
    </location>
</feature>
<keyword evidence="2" id="KW-0723">Serine/threonine-protein kinase</keyword>
<keyword evidence="17" id="KW-1185">Reference proteome</keyword>
<dbReference type="InterPro" id="IPR011006">
    <property type="entry name" value="CheY-like_superfamily"/>
</dbReference>
<dbReference type="OMA" id="HNRRFVG"/>
<dbReference type="PROSITE" id="PS50110">
    <property type="entry name" value="RESPONSE_REGULATORY"/>
    <property type="match status" value="1"/>
</dbReference>
<evidence type="ECO:0000259" key="14">
    <source>
        <dbReference type="PROSITE" id="PS50112"/>
    </source>
</evidence>
<feature type="compositionally biased region" description="Polar residues" evidence="11">
    <location>
        <begin position="659"/>
        <end position="672"/>
    </location>
</feature>
<dbReference type="InterPro" id="IPR000961">
    <property type="entry name" value="AGC-kinase_C"/>
</dbReference>
<dbReference type="OrthoDB" id="162894at2759"/>
<dbReference type="PROSITE" id="PS00108">
    <property type="entry name" value="PROTEIN_KINASE_ST"/>
    <property type="match status" value="1"/>
</dbReference>
<feature type="domain" description="Response regulatory" evidence="13">
    <location>
        <begin position="1459"/>
        <end position="1573"/>
    </location>
</feature>
<feature type="domain" description="PAS" evidence="14">
    <location>
        <begin position="51"/>
        <end position="124"/>
    </location>
</feature>
<dbReference type="GO" id="GO:0051321">
    <property type="term" value="P:meiotic cell cycle"/>
    <property type="evidence" value="ECO:0007669"/>
    <property type="project" value="EnsemblFungi"/>
</dbReference>
<dbReference type="GO" id="GO:0070301">
    <property type="term" value="P:cellular response to hydrogen peroxide"/>
    <property type="evidence" value="ECO:0007669"/>
    <property type="project" value="EnsemblFungi"/>
</dbReference>
<dbReference type="PANTHER" id="PTHR24356">
    <property type="entry name" value="SERINE/THREONINE-PROTEIN KINASE"/>
    <property type="match status" value="1"/>
</dbReference>
<feature type="region of interest" description="Disordered" evidence="11">
    <location>
        <begin position="1188"/>
        <end position="1256"/>
    </location>
</feature>
<dbReference type="GO" id="GO:0005737">
    <property type="term" value="C:cytoplasm"/>
    <property type="evidence" value="ECO:0007669"/>
    <property type="project" value="EnsemblFungi"/>
</dbReference>
<dbReference type="Gene3D" id="3.40.50.2300">
    <property type="match status" value="1"/>
</dbReference>
<dbReference type="GO" id="GO:0004674">
    <property type="term" value="F:protein serine/threonine kinase activity"/>
    <property type="evidence" value="ECO:0007669"/>
    <property type="project" value="UniProtKB-KW"/>
</dbReference>
<dbReference type="GO" id="GO:0000160">
    <property type="term" value="P:phosphorelay signal transduction system"/>
    <property type="evidence" value="ECO:0007669"/>
    <property type="project" value="InterPro"/>
</dbReference>
<accession>A5DAU3</accession>
<evidence type="ECO:0000256" key="3">
    <source>
        <dbReference type="ARBA" id="ARBA00022553"/>
    </source>
</evidence>
<feature type="region of interest" description="Disordered" evidence="11">
    <location>
        <begin position="1426"/>
        <end position="1446"/>
    </location>
</feature>
<feature type="compositionally biased region" description="Polar residues" evidence="11">
    <location>
        <begin position="949"/>
        <end position="971"/>
    </location>
</feature>
<dbReference type="InterPro" id="IPR011009">
    <property type="entry name" value="Kinase-like_dom_sf"/>
</dbReference>
<keyword evidence="6" id="KW-0418">Kinase</keyword>
<dbReference type="VEuPathDB" id="FungiDB:PGUG_00398"/>
<protein>
    <recommendedName>
        <fullName evidence="1">non-specific serine/threonine protein kinase</fullName>
        <ecNumber evidence="1">2.7.11.1</ecNumber>
    </recommendedName>
</protein>
<dbReference type="SMART" id="SM00448">
    <property type="entry name" value="REC"/>
    <property type="match status" value="1"/>
</dbReference>
<dbReference type="Gene3D" id="3.30.200.20">
    <property type="entry name" value="Phosphorylase Kinase, domain 1"/>
    <property type="match status" value="2"/>
</dbReference>
<dbReference type="GO" id="GO:0045944">
    <property type="term" value="P:positive regulation of transcription by RNA polymerase II"/>
    <property type="evidence" value="ECO:0007669"/>
    <property type="project" value="EnsemblFungi"/>
</dbReference>
<gene>
    <name evidence="16" type="ORF">PGUG_00398</name>
</gene>
<dbReference type="FunFam" id="1.10.510.10:FF:000340">
    <property type="entry name" value="Serine threonine protein kinase"/>
    <property type="match status" value="1"/>
</dbReference>
<evidence type="ECO:0000256" key="7">
    <source>
        <dbReference type="ARBA" id="ARBA00022840"/>
    </source>
</evidence>
<dbReference type="FunCoup" id="A5DAU3">
    <property type="interactions" value="225"/>
</dbReference>
<dbReference type="InterPro" id="IPR000719">
    <property type="entry name" value="Prot_kinase_dom"/>
</dbReference>
<dbReference type="CDD" id="cd17546">
    <property type="entry name" value="REC_hyHK_CKI1_RcsC-like"/>
    <property type="match status" value="1"/>
</dbReference>
<dbReference type="GO" id="GO:0010508">
    <property type="term" value="P:positive regulation of autophagy"/>
    <property type="evidence" value="ECO:0007669"/>
    <property type="project" value="EnsemblFungi"/>
</dbReference>
<dbReference type="GO" id="GO:0005524">
    <property type="term" value="F:ATP binding"/>
    <property type="evidence" value="ECO:0007669"/>
    <property type="project" value="UniProtKB-KW"/>
</dbReference>
<dbReference type="InterPro" id="IPR008271">
    <property type="entry name" value="Ser/Thr_kinase_AS"/>
</dbReference>
<dbReference type="Pfam" id="PF00072">
    <property type="entry name" value="Response_reg"/>
    <property type="match status" value="1"/>
</dbReference>
<evidence type="ECO:0000256" key="6">
    <source>
        <dbReference type="ARBA" id="ARBA00022777"/>
    </source>
</evidence>
<dbReference type="InParanoid" id="A5DAU3"/>
<comment type="catalytic activity">
    <reaction evidence="8">
        <text>L-threonyl-[protein] + ATP = O-phospho-L-threonyl-[protein] + ADP + H(+)</text>
        <dbReference type="Rhea" id="RHEA:46608"/>
        <dbReference type="Rhea" id="RHEA-COMP:11060"/>
        <dbReference type="Rhea" id="RHEA-COMP:11605"/>
        <dbReference type="ChEBI" id="CHEBI:15378"/>
        <dbReference type="ChEBI" id="CHEBI:30013"/>
        <dbReference type="ChEBI" id="CHEBI:30616"/>
        <dbReference type="ChEBI" id="CHEBI:61977"/>
        <dbReference type="ChEBI" id="CHEBI:456216"/>
        <dbReference type="EC" id="2.7.11.1"/>
    </reaction>
</comment>
<dbReference type="KEGG" id="pgu:PGUG_00398"/>
<feature type="compositionally biased region" description="Polar residues" evidence="11">
    <location>
        <begin position="1337"/>
        <end position="1354"/>
    </location>
</feature>
<evidence type="ECO:0000256" key="9">
    <source>
        <dbReference type="ARBA" id="ARBA00048679"/>
    </source>
</evidence>
<evidence type="ECO:0000256" key="5">
    <source>
        <dbReference type="ARBA" id="ARBA00022741"/>
    </source>
</evidence>
<evidence type="ECO:0000313" key="17">
    <source>
        <dbReference type="Proteomes" id="UP000001997"/>
    </source>
</evidence>
<dbReference type="Gene3D" id="1.10.510.10">
    <property type="entry name" value="Transferase(Phosphotransferase) domain 1"/>
    <property type="match status" value="2"/>
</dbReference>
<dbReference type="PANTHER" id="PTHR24356:SF1">
    <property type="entry name" value="SERINE_THREONINE-PROTEIN KINASE GREATWALL"/>
    <property type="match status" value="1"/>
</dbReference>
<dbReference type="GO" id="GO:0036180">
    <property type="term" value="P:filamentous growth of a population of unicellular organisms in response to biotic stimulus"/>
    <property type="evidence" value="ECO:0007669"/>
    <property type="project" value="UniProtKB-ARBA"/>
</dbReference>
<dbReference type="GO" id="GO:1900445">
    <property type="term" value="P:positive regulation of filamentous growth of a population of unicellular organisms in response to biotic stimulus"/>
    <property type="evidence" value="ECO:0007669"/>
    <property type="project" value="UniProtKB-ARBA"/>
</dbReference>
<dbReference type="PROSITE" id="PS50112">
    <property type="entry name" value="PAS"/>
    <property type="match status" value="1"/>
</dbReference>
<proteinExistence type="predicted"/>
<evidence type="ECO:0000259" key="12">
    <source>
        <dbReference type="PROSITE" id="PS50011"/>
    </source>
</evidence>
<dbReference type="Proteomes" id="UP000001997">
    <property type="component" value="Unassembled WGS sequence"/>
</dbReference>
<evidence type="ECO:0000256" key="1">
    <source>
        <dbReference type="ARBA" id="ARBA00012513"/>
    </source>
</evidence>
<feature type="region of interest" description="Disordered" evidence="11">
    <location>
        <begin position="527"/>
        <end position="550"/>
    </location>
</feature>
<dbReference type="eggNOG" id="KOG0605">
    <property type="taxonomic scope" value="Eukaryota"/>
</dbReference>
<feature type="domain" description="AGC-kinase C-terminal" evidence="15">
    <location>
        <begin position="1169"/>
        <end position="1274"/>
    </location>
</feature>
<evidence type="ECO:0000256" key="4">
    <source>
        <dbReference type="ARBA" id="ARBA00022679"/>
    </source>
</evidence>
<dbReference type="EC" id="2.7.11.1" evidence="1"/>
<dbReference type="GO" id="GO:1903452">
    <property type="term" value="P:positive regulation of G1 to G0 transition"/>
    <property type="evidence" value="ECO:0007669"/>
    <property type="project" value="EnsemblFungi"/>
</dbReference>
<evidence type="ECO:0000313" key="16">
    <source>
        <dbReference type="EMBL" id="EDK36300.2"/>
    </source>
</evidence>
<keyword evidence="4" id="KW-0808">Transferase</keyword>
<keyword evidence="7" id="KW-0067">ATP-binding</keyword>
<feature type="region of interest" description="Disordered" evidence="11">
    <location>
        <begin position="1287"/>
        <end position="1363"/>
    </location>
</feature>
<sequence length="1588" mass="175007">MSTLHSDQYELSKRDLDRSVSPLEAANLNNSVYDSVREQMMESSSMDGFQEQIDLRIASSDNPAAVMELDMDGNVRYLSKNWETIVGTNIKKIIHRSVSKIIIGVSDEDLKIFNNAIHHMVQDDGSYKVKFVTATNDRTTVSDSGGKVTPTNSLNEMVDESELQVPESESIKYDANDSDDNYPSSLSSQLSNNGDIIELEAQGILIHDPTTKLPSHSIWTIKPFIHVDVELTIPSKLSNMLGFGSEILEGYLSNLQELGIIDEDSVPQPKLVLCRICEQNIPAWFIERHSDLCIVEHRFSEELQTCHELVAEQRNLILRISDSLWIQSQGTSLTVSSSSSTSSLSSTSSTSSLINNYKGIRLPMPSSDTSSPKLANQALPGVMLNPSPLGGTVTNSRPRSTAHRRFPFGILQRLLDLCDEVMLINPADSDDSGQYQFSPSTKEAMSQVERWKTIETTDPALRAMVEDTQQLASDKIETATRFLSMLQYSQKIKTEVDQLVLAVVHETVTRIREQTMENEKREPIMGMLKRENEKSVTPPVDQESAQPDNLEVQKARSLASPTIHSPQPARTLSPTYLVQGENQSRTSITPHDILLRSHSQHPSAASLLSQNVSPNNAGENIAEVLNDLDLSKKSSLSNSSSFCSPRRHLSPAPYLEKGSLSSLQKNTNSLPHTNPPSPMIEANHSGEPELLGTPISTNSNEKRKSDSSGITNLHLNINPRMASMKPPLSPLLVSSTPTGKSTSGQIKDYEVLKAISKGAFGSVFLAKRKLTGDYVAIKCLKKRDMIAKNQVLNVRSERAVMMKQADSPYVAQLYSSFQTKDYLYLVMEYLNGGDCATLLKMLGTLGNEWARRYIAEVVVGVNDLHERGIIHRDLKPDNLLIDSKGHLKLTDFGLSQMGVVGRMTRSHRKSSTSEQGIELFRRSLQQGNQSPLANVIGLGLGSDDSPGSAHSTPNEGSSGNHKRVSSVTPFSLSPALDSSRDSKSFSNTSEGGFRLRRGRSGSRSGSITGLDSPLVRPSIHKDGSDMSFPFDDDDYGSSPSTNIALPTSYALYDPTEDKELKHFVGTPDYLAPETIEGIGQSEASDWWSLGCILFEFIYGYPPFHADTPDEVFKRILACNIDWPPLSPQEDREVCPPSAKDLIVQLLTLDPEKRLGSDGAQEIKNHPYFRGINWDTLFEEIPSFIPNVEDPESTDYFDSRGADISHFPKDEDEEDGEYYHGQHQLSPPLSAPLAEPYGSSIGGSGTRERRSSKLADPSEFGSFHFRNLSVLEKANKDVINRLKSEHLEHRGSFSSSSSDSTPLGRPRGLSLSNNSGGSSGSPFKRPLSPGAFLAQRVPSPSKTEQSPATTPSSQNFKHERMGSAVSAYSSGDEYPFETFKTSVVPSEKTKTGHRHSLTKQVFTKSVSEFSPSSSDTEDSISSALLRVRKRRESSRKPSATGSLFSRNSSSDIRAQHREIDVLYCEPIPIVRHTISKFLEELGCIVVSVSDGDELIRRATSQVKFDIIFTALKIPKVDAMDAVKLIKYTSGVNSNTPLVAITGYAKDAHQSGMFAEVLEKPLDRGQLRVVIYRLSVDANAVESDREEDAE</sequence>
<name>A5DAU3_PICGU</name>
<feature type="region of interest" description="Disordered" evidence="11">
    <location>
        <begin position="634"/>
        <end position="713"/>
    </location>
</feature>
<dbReference type="SUPFAM" id="SSF56112">
    <property type="entry name" value="Protein kinase-like (PK-like)"/>
    <property type="match status" value="1"/>
</dbReference>
<dbReference type="SUPFAM" id="SSF55785">
    <property type="entry name" value="PYP-like sensor domain (PAS domain)"/>
    <property type="match status" value="1"/>
</dbReference>
<evidence type="ECO:0000256" key="2">
    <source>
        <dbReference type="ARBA" id="ARBA00022527"/>
    </source>
</evidence>
<comment type="caution">
    <text evidence="10">Lacks conserved residue(s) required for the propagation of feature annotation.</text>
</comment>
<dbReference type="GO" id="GO:0006995">
    <property type="term" value="P:cellular response to nitrogen starvation"/>
    <property type="evidence" value="ECO:0007669"/>
    <property type="project" value="EnsemblFungi"/>
</dbReference>
<dbReference type="RefSeq" id="XP_001487021.2">
    <property type="nucleotide sequence ID" value="XM_001486971.1"/>
</dbReference>
<dbReference type="HOGENOM" id="CLU_000709_4_1_1"/>
<dbReference type="PROSITE" id="PS51285">
    <property type="entry name" value="AGC_KINASE_CTER"/>
    <property type="match status" value="1"/>
</dbReference>
<dbReference type="GO" id="GO:0005634">
    <property type="term" value="C:nucleus"/>
    <property type="evidence" value="ECO:0007669"/>
    <property type="project" value="EnsemblFungi"/>
</dbReference>
<feature type="compositionally biased region" description="Basic and acidic residues" evidence="11">
    <location>
        <begin position="1196"/>
        <end position="1208"/>
    </location>
</feature>
<dbReference type="PROSITE" id="PS50011">
    <property type="entry name" value="PROTEIN_KINASE_DOM"/>
    <property type="match status" value="1"/>
</dbReference>
<dbReference type="FunFam" id="3.30.200.20:FF:001008">
    <property type="entry name" value="Serine/threonine-protein kinase cek1"/>
    <property type="match status" value="1"/>
</dbReference>
<dbReference type="STRING" id="294746.A5DAU3"/>
<evidence type="ECO:0000259" key="13">
    <source>
        <dbReference type="PROSITE" id="PS50110"/>
    </source>
</evidence>
<evidence type="ECO:0000256" key="11">
    <source>
        <dbReference type="SAM" id="MobiDB-lite"/>
    </source>
</evidence>
<comment type="catalytic activity">
    <reaction evidence="9">
        <text>L-seryl-[protein] + ATP = O-phospho-L-seryl-[protein] + ADP + H(+)</text>
        <dbReference type="Rhea" id="RHEA:17989"/>
        <dbReference type="Rhea" id="RHEA-COMP:9863"/>
        <dbReference type="Rhea" id="RHEA-COMP:11604"/>
        <dbReference type="ChEBI" id="CHEBI:15378"/>
        <dbReference type="ChEBI" id="CHEBI:29999"/>
        <dbReference type="ChEBI" id="CHEBI:30616"/>
        <dbReference type="ChEBI" id="CHEBI:83421"/>
        <dbReference type="ChEBI" id="CHEBI:456216"/>
        <dbReference type="EC" id="2.7.11.1"/>
    </reaction>
</comment>
<reference evidence="16 17" key="1">
    <citation type="journal article" date="2009" name="Nature">
        <title>Evolution of pathogenicity and sexual reproduction in eight Candida genomes.</title>
        <authorList>
            <person name="Butler G."/>
            <person name="Rasmussen M.D."/>
            <person name="Lin M.F."/>
            <person name="Santos M.A."/>
            <person name="Sakthikumar S."/>
            <person name="Munro C.A."/>
            <person name="Rheinbay E."/>
            <person name="Grabherr M."/>
            <person name="Forche A."/>
            <person name="Reedy J.L."/>
            <person name="Agrafioti I."/>
            <person name="Arnaud M.B."/>
            <person name="Bates S."/>
            <person name="Brown A.J."/>
            <person name="Brunke S."/>
            <person name="Costanzo M.C."/>
            <person name="Fitzpatrick D.A."/>
            <person name="de Groot P.W."/>
            <person name="Harris D."/>
            <person name="Hoyer L.L."/>
            <person name="Hube B."/>
            <person name="Klis F.M."/>
            <person name="Kodira C."/>
            <person name="Lennard N."/>
            <person name="Logue M.E."/>
            <person name="Martin R."/>
            <person name="Neiman A.M."/>
            <person name="Nikolaou E."/>
            <person name="Quail M.A."/>
            <person name="Quinn J."/>
            <person name="Santos M.C."/>
            <person name="Schmitzberger F.F."/>
            <person name="Sherlock G."/>
            <person name="Shah P."/>
            <person name="Silverstein K.A."/>
            <person name="Skrzypek M.S."/>
            <person name="Soll D."/>
            <person name="Staggs R."/>
            <person name="Stansfield I."/>
            <person name="Stumpf M.P."/>
            <person name="Sudbery P.E."/>
            <person name="Srikantha T."/>
            <person name="Zeng Q."/>
            <person name="Berman J."/>
            <person name="Berriman M."/>
            <person name="Heitman J."/>
            <person name="Gow N.A."/>
            <person name="Lorenz M.C."/>
            <person name="Birren B.W."/>
            <person name="Kellis M."/>
            <person name="Cuomo C.A."/>
        </authorList>
    </citation>
    <scope>NUCLEOTIDE SEQUENCE [LARGE SCALE GENOMIC DNA]</scope>
    <source>
        <strain evidence="17">ATCC 6260 / CBS 566 / DSM 6381 / JCM 1539 / NBRC 10279 / NRRL Y-324</strain>
    </source>
</reference>
<dbReference type="Pfam" id="PF00069">
    <property type="entry name" value="Pkinase"/>
    <property type="match status" value="2"/>
</dbReference>
<dbReference type="InterPro" id="IPR001789">
    <property type="entry name" value="Sig_transdc_resp-reg_receiver"/>
</dbReference>
<dbReference type="SMART" id="SM00220">
    <property type="entry name" value="S_TKc"/>
    <property type="match status" value="1"/>
</dbReference>
<keyword evidence="3" id="KW-0597">Phosphoprotein</keyword>
<dbReference type="SUPFAM" id="SSF52172">
    <property type="entry name" value="CheY-like"/>
    <property type="match status" value="1"/>
</dbReference>